<dbReference type="Proteomes" id="UP000078336">
    <property type="component" value="Unassembled WGS sequence"/>
</dbReference>
<accession>A0A178TKE7</accession>
<keyword evidence="2" id="KW-1185">Reference proteome</keyword>
<name>A0A178TKE7_9BACL</name>
<evidence type="ECO:0000313" key="1">
    <source>
        <dbReference type="EMBL" id="OAO81382.1"/>
    </source>
</evidence>
<sequence length="38" mass="4462">MGIHPLYHLYHKVMASKHKYFERRSGICFDFSVGDGYA</sequence>
<protein>
    <submittedName>
        <fullName evidence="1">Uncharacterized protein</fullName>
    </submittedName>
</protein>
<dbReference type="EMBL" id="LUCQ01000053">
    <property type="protein sequence ID" value="OAO81382.1"/>
    <property type="molecule type" value="Genomic_DNA"/>
</dbReference>
<proteinExistence type="predicted"/>
<comment type="caution">
    <text evidence="1">The sequence shown here is derived from an EMBL/GenBank/DDBJ whole genome shotgun (WGS) entry which is preliminary data.</text>
</comment>
<reference evidence="1 2" key="1">
    <citation type="submission" date="2016-03" db="EMBL/GenBank/DDBJ databases">
        <title>Spore heat resistance.</title>
        <authorList>
            <person name="Boekhorst J."/>
            <person name="Berendsen E.M."/>
            <person name="Wells-Bennik M.H."/>
            <person name="Kuipers O.P."/>
        </authorList>
    </citation>
    <scope>NUCLEOTIDE SEQUENCE [LARGE SCALE GENOMIC DNA]</scope>
    <source>
        <strain evidence="1 2">AF16</strain>
    </source>
</reference>
<evidence type="ECO:0000313" key="2">
    <source>
        <dbReference type="Proteomes" id="UP000078336"/>
    </source>
</evidence>
<dbReference type="AlphaFoldDB" id="A0A178TKE7"/>
<dbReference type="PATRIC" id="fig|33934.7.peg.1093"/>
<gene>
    <name evidence="1" type="ORF">TAF16_0692</name>
</gene>
<organism evidence="1 2">
    <name type="scientific">Anoxybacillus flavithermus</name>
    <dbReference type="NCBI Taxonomy" id="33934"/>
    <lineage>
        <taxon>Bacteria</taxon>
        <taxon>Bacillati</taxon>
        <taxon>Bacillota</taxon>
        <taxon>Bacilli</taxon>
        <taxon>Bacillales</taxon>
        <taxon>Anoxybacillaceae</taxon>
        <taxon>Anoxybacillus</taxon>
    </lineage>
</organism>